<evidence type="ECO:0000313" key="2">
    <source>
        <dbReference type="Proteomes" id="UP001165960"/>
    </source>
</evidence>
<dbReference type="Proteomes" id="UP001165960">
    <property type="component" value="Unassembled WGS sequence"/>
</dbReference>
<protein>
    <submittedName>
        <fullName evidence="1">Uncharacterized protein</fullName>
    </submittedName>
</protein>
<name>A0ACC2U449_9FUNG</name>
<evidence type="ECO:0000313" key="1">
    <source>
        <dbReference type="EMBL" id="KAJ9081524.1"/>
    </source>
</evidence>
<gene>
    <name evidence="1" type="ORF">DSO57_1013872</name>
</gene>
<reference evidence="1" key="1">
    <citation type="submission" date="2022-04" db="EMBL/GenBank/DDBJ databases">
        <title>Genome of the entomopathogenic fungus Entomophthora muscae.</title>
        <authorList>
            <person name="Elya C."/>
            <person name="Lovett B.R."/>
            <person name="Lee E."/>
            <person name="Macias A.M."/>
            <person name="Hajek A.E."/>
            <person name="De Bivort B.L."/>
            <person name="Kasson M.T."/>
            <person name="De Fine Licht H.H."/>
            <person name="Stajich J.E."/>
        </authorList>
    </citation>
    <scope>NUCLEOTIDE SEQUENCE</scope>
    <source>
        <strain evidence="1">Berkeley</strain>
    </source>
</reference>
<accession>A0ACC2U449</accession>
<sequence>MSKTTTYNEMDWDEIVKNVELNRLDLFGRSIEGEARYQSSCQNIREKYGSVSRYIYDVKLLPLRQEIELLGKDVLMEKPLIKHHLIWSLEEWSDTPAIQAFLEQKLPNCRIIFFINPMHLRSVKDIFHIHVFSQLVTIPNATDSLE</sequence>
<organism evidence="1 2">
    <name type="scientific">Entomophthora muscae</name>
    <dbReference type="NCBI Taxonomy" id="34485"/>
    <lineage>
        <taxon>Eukaryota</taxon>
        <taxon>Fungi</taxon>
        <taxon>Fungi incertae sedis</taxon>
        <taxon>Zoopagomycota</taxon>
        <taxon>Entomophthoromycotina</taxon>
        <taxon>Entomophthoromycetes</taxon>
        <taxon>Entomophthorales</taxon>
        <taxon>Entomophthoraceae</taxon>
        <taxon>Entomophthora</taxon>
    </lineage>
</organism>
<keyword evidence="2" id="KW-1185">Reference proteome</keyword>
<comment type="caution">
    <text evidence="1">The sequence shown here is derived from an EMBL/GenBank/DDBJ whole genome shotgun (WGS) entry which is preliminary data.</text>
</comment>
<dbReference type="EMBL" id="QTSX02001472">
    <property type="protein sequence ID" value="KAJ9081524.1"/>
    <property type="molecule type" value="Genomic_DNA"/>
</dbReference>
<proteinExistence type="predicted"/>